<dbReference type="InterPro" id="IPR013830">
    <property type="entry name" value="SGNH_hydro"/>
</dbReference>
<reference evidence="2 3" key="1">
    <citation type="submission" date="2019-08" db="EMBL/GenBank/DDBJ databases">
        <title>Complete genome sequence of Terriglobus albidus strain ORNL.</title>
        <authorList>
            <person name="Podar M."/>
        </authorList>
    </citation>
    <scope>NUCLEOTIDE SEQUENCE [LARGE SCALE GENOMIC DNA]</scope>
    <source>
        <strain evidence="2 3">ORNL</strain>
    </source>
</reference>
<evidence type="ECO:0000259" key="1">
    <source>
        <dbReference type="Pfam" id="PF13472"/>
    </source>
</evidence>
<gene>
    <name evidence="2" type="ORF">FTW19_21290</name>
</gene>
<dbReference type="EMBL" id="CP042806">
    <property type="protein sequence ID" value="QEE30291.1"/>
    <property type="molecule type" value="Genomic_DNA"/>
</dbReference>
<dbReference type="OrthoDB" id="2513075at2"/>
<accession>A0A5B9EIR0</accession>
<dbReference type="KEGG" id="talb:FTW19_21290"/>
<dbReference type="InterPro" id="IPR051532">
    <property type="entry name" value="Ester_Hydrolysis_Enzymes"/>
</dbReference>
<dbReference type="PANTHER" id="PTHR30383">
    <property type="entry name" value="THIOESTERASE 1/PROTEASE 1/LYSOPHOSPHOLIPASE L1"/>
    <property type="match status" value="1"/>
</dbReference>
<dbReference type="PANTHER" id="PTHR30383:SF5">
    <property type="entry name" value="SGNH HYDROLASE-TYPE ESTERASE DOMAIN-CONTAINING PROTEIN"/>
    <property type="match status" value="1"/>
</dbReference>
<sequence>MGESFRRNARILSSSEKSCQPFNLQARFILFRLRGVPFVHRLSLLCLLLGTACIAQTSPPAPSNSAEADFAQAARYRHANEQLSAEVVFLGDSILDYWGSREGTWFTYPGWINRGIGGQTTQQMLLRERHDALNLHPKAIVLEGGGNDMRLGFSPEEIRDNFLTMGELAASHGIRVYVAEMTPVCDCVRPLTGLRTVARIRQLNDLLAAMCKEKHWDLLRFNAPLADANGLMRAELTVDGVHPKAAGYALLAPIVEQALAGYRKSR</sequence>
<evidence type="ECO:0000313" key="2">
    <source>
        <dbReference type="EMBL" id="QEE30291.1"/>
    </source>
</evidence>
<dbReference type="GO" id="GO:0004622">
    <property type="term" value="F:phosphatidylcholine lysophospholipase activity"/>
    <property type="evidence" value="ECO:0007669"/>
    <property type="project" value="TreeGrafter"/>
</dbReference>
<dbReference type="Gene3D" id="3.40.50.1110">
    <property type="entry name" value="SGNH hydrolase"/>
    <property type="match status" value="1"/>
</dbReference>
<protein>
    <recommendedName>
        <fullName evidence="1">SGNH hydrolase-type esterase domain-containing protein</fullName>
    </recommendedName>
</protein>
<dbReference type="Proteomes" id="UP000321820">
    <property type="component" value="Chromosome"/>
</dbReference>
<dbReference type="SUPFAM" id="SSF52266">
    <property type="entry name" value="SGNH hydrolase"/>
    <property type="match status" value="1"/>
</dbReference>
<dbReference type="Pfam" id="PF13472">
    <property type="entry name" value="Lipase_GDSL_2"/>
    <property type="match status" value="1"/>
</dbReference>
<feature type="domain" description="SGNH hydrolase-type esterase" evidence="1">
    <location>
        <begin position="89"/>
        <end position="250"/>
    </location>
</feature>
<dbReference type="AlphaFoldDB" id="A0A5B9EIR0"/>
<keyword evidence="3" id="KW-1185">Reference proteome</keyword>
<proteinExistence type="predicted"/>
<evidence type="ECO:0000313" key="3">
    <source>
        <dbReference type="Proteomes" id="UP000321820"/>
    </source>
</evidence>
<name>A0A5B9EIR0_9BACT</name>
<dbReference type="InterPro" id="IPR036514">
    <property type="entry name" value="SGNH_hydro_sf"/>
</dbReference>
<organism evidence="2 3">
    <name type="scientific">Terriglobus albidus</name>
    <dbReference type="NCBI Taxonomy" id="1592106"/>
    <lineage>
        <taxon>Bacteria</taxon>
        <taxon>Pseudomonadati</taxon>
        <taxon>Acidobacteriota</taxon>
        <taxon>Terriglobia</taxon>
        <taxon>Terriglobales</taxon>
        <taxon>Acidobacteriaceae</taxon>
        <taxon>Terriglobus</taxon>
    </lineage>
</organism>